<protein>
    <submittedName>
        <fullName evidence="2">Flp pilus assembly protein TadD, contains TPR repeats</fullName>
    </submittedName>
</protein>
<dbReference type="Proteomes" id="UP000236735">
    <property type="component" value="Unassembled WGS sequence"/>
</dbReference>
<name>A0A1H5UGC3_XYLRU</name>
<dbReference type="AlphaFoldDB" id="A0A1H5UGC3"/>
<gene>
    <name evidence="2" type="ORF">SAMN05216354_1453</name>
</gene>
<dbReference type="Pfam" id="PF12895">
    <property type="entry name" value="ANAPC3"/>
    <property type="match status" value="1"/>
</dbReference>
<evidence type="ECO:0000313" key="2">
    <source>
        <dbReference type="EMBL" id="SEF74115.1"/>
    </source>
</evidence>
<evidence type="ECO:0000313" key="3">
    <source>
        <dbReference type="Proteomes" id="UP000236735"/>
    </source>
</evidence>
<dbReference type="InterPro" id="IPR019734">
    <property type="entry name" value="TPR_rpt"/>
</dbReference>
<feature type="repeat" description="TPR" evidence="1">
    <location>
        <begin position="560"/>
        <end position="593"/>
    </location>
</feature>
<dbReference type="InterPro" id="IPR011990">
    <property type="entry name" value="TPR-like_helical_dom_sf"/>
</dbReference>
<organism evidence="2 3">
    <name type="scientific">Xylanibacter ruminicola</name>
    <name type="common">Prevotella ruminicola</name>
    <dbReference type="NCBI Taxonomy" id="839"/>
    <lineage>
        <taxon>Bacteria</taxon>
        <taxon>Pseudomonadati</taxon>
        <taxon>Bacteroidota</taxon>
        <taxon>Bacteroidia</taxon>
        <taxon>Bacteroidales</taxon>
        <taxon>Prevotellaceae</taxon>
        <taxon>Xylanibacter</taxon>
    </lineage>
</organism>
<dbReference type="EMBL" id="FNUV01000003">
    <property type="protein sequence ID" value="SEF74115.1"/>
    <property type="molecule type" value="Genomic_DNA"/>
</dbReference>
<dbReference type="GeneID" id="32574653"/>
<dbReference type="PROSITE" id="PS50005">
    <property type="entry name" value="TPR"/>
    <property type="match status" value="1"/>
</dbReference>
<reference evidence="2 3" key="1">
    <citation type="submission" date="2016-10" db="EMBL/GenBank/DDBJ databases">
        <authorList>
            <person name="de Groot N.N."/>
        </authorList>
    </citation>
    <scope>NUCLEOTIDE SEQUENCE [LARGE SCALE GENOMIC DNA]</scope>
    <source>
        <strain evidence="2 3">AR32</strain>
    </source>
</reference>
<dbReference type="Gene3D" id="1.25.40.10">
    <property type="entry name" value="Tetratricopeptide repeat domain"/>
    <property type="match status" value="1"/>
</dbReference>
<proteinExistence type="predicted"/>
<keyword evidence="1" id="KW-0802">TPR repeat</keyword>
<dbReference type="SUPFAM" id="SSF48452">
    <property type="entry name" value="TPR-like"/>
    <property type="match status" value="1"/>
</dbReference>
<dbReference type="RefSeq" id="WP_036913155.1">
    <property type="nucleotide sequence ID" value="NZ_FNUV01000003.1"/>
</dbReference>
<sequence length="724" mass="85551">MIKNDALTVVYDHLLHRNLGEAIIALEAFLAVHPHQINSDRLHAIRTDLQLMTDYWQHGFKDPQLDSLYNNLLRRMYMLYANIASNYNIRHTPYLSSMLFKVHASLRDWSPLAIKEELESFVSDVAMLELEPSHTAESKQKELYAKHQQQMADLFYYILTSDLWSDTFAAGIEDILLSPTIDTVDQQQILSSVMLSTMTFFDIAKFRTLVHVYQRATDDRVQQRALVGWALSLNADIAHSIYPEEEELVKQLLEDEHCCEELAELQRQLIYCVTAEQDNMTIQREIIPNLSPTTSKNSDSPITIKLIDEEDLESQLDDILHPNEAEEKLEKMESSFMRMINMQKQGSDIYFSGFAQMKRYPFFNELVNWFVPFYFEHPEMSEIYDKYKHNMLLKSMLGTGPFCNSDKYSFMLAFEQVMASIPKSVRKLLDRRDNKLFPLDQFVNKDFDKPTYLRRIYLQDLYRFFRLNAQHEAFKNVFNPEERDYLLFANDMFSDTPLQRYYNEITAFLLKKKRRKDAKRVMKYVDVDKRDFQYYMMQGYLNPYNLDYFMKAVELESENERALAGYARALYSNEEYEKSLEVYEKLLKIQPEKKSYLLYKAVCQIELHQYEEAEKMLFKLNYEEPDDVNVARSLAWVLTCNGKYEQAERLYSQLLAKEKVENEDLLNFGYCLWFSGKIDEAANCFRRYLKETGEEKGYIIDNEAKLLSEKGISEAETLMMLYIL</sequence>
<dbReference type="SMART" id="SM00028">
    <property type="entry name" value="TPR"/>
    <property type="match status" value="3"/>
</dbReference>
<evidence type="ECO:0000256" key="1">
    <source>
        <dbReference type="PROSITE-ProRule" id="PRU00339"/>
    </source>
</evidence>
<accession>A0A1H5UGC3</accession>